<keyword evidence="1" id="KW-0479">Metal-binding</keyword>
<keyword evidence="7" id="KW-1185">Reference proteome</keyword>
<evidence type="ECO:0000313" key="6">
    <source>
        <dbReference type="EMBL" id="CAL4776287.1"/>
    </source>
</evidence>
<accession>A0A9P1CCG0</accession>
<dbReference type="EMBL" id="CAMXCT010001321">
    <property type="protein sequence ID" value="CAI3988975.1"/>
    <property type="molecule type" value="Genomic_DNA"/>
</dbReference>
<keyword evidence="1" id="KW-0862">Zinc</keyword>
<reference evidence="4" key="1">
    <citation type="submission" date="2022-10" db="EMBL/GenBank/DDBJ databases">
        <authorList>
            <person name="Chen Y."/>
            <person name="Dougan E. K."/>
            <person name="Chan C."/>
            <person name="Rhodes N."/>
            <person name="Thang M."/>
        </authorList>
    </citation>
    <scope>NUCLEOTIDE SEQUENCE</scope>
</reference>
<feature type="region of interest" description="Disordered" evidence="2">
    <location>
        <begin position="695"/>
        <end position="725"/>
    </location>
</feature>
<dbReference type="Proteomes" id="UP001152797">
    <property type="component" value="Unassembled WGS sequence"/>
</dbReference>
<evidence type="ECO:0000256" key="2">
    <source>
        <dbReference type="SAM" id="MobiDB-lite"/>
    </source>
</evidence>
<proteinExistence type="predicted"/>
<keyword evidence="1" id="KW-0863">Zinc-finger</keyword>
<sequence length="743" mass="82256">MSTTAAETTQLGVSNQLASLVPTFDPSRDDLVTYQQKVELVTAAWPKSKLTELTTRLILNTTGSAFQKLQLHQAELLTGEESAIKKLIELLGGQWGRVPLAKKYEEAEIALFHTQQHGDETNDSYLARADVNWSKLLAQKTTLADLQAFITLRGSSLTAEDKKKIILESETEGQLTTKRVAESIRMLGSVFFHDITGNKRTVKSKVYDQTTLVAEASQDGDDPDPTFLAEDQMQEDEVLELLLQEGDSDALLVHDFESALSETVQEDPELASAYSAYQIARHKLNEKARNRGFFPSRPFQPSQSKGKGYGARSSFKGKGFSSFRPKRSLQDRILSSNCRACGQKGHWKAECPLQQNSQNAGSSSSQAPTGTVVTDANSETADSLPLEFLQLPKTCGASIDEDVALSEPNEAQIDCDAFLLRSPKLMQPVRMELTNKGLFLIDLNELARASKSPKSLQPAAKSAVETFTTTACHDENATEAAEVAMSLSLRLNGIQSKAEPSPNDLAHLTLQELEIETVDFGKKNCGRSYQEVWYAELMVQHHEGNQMPVIVHQGQGYVGVLAMQKEAEMYNSLTMVPAPASQDPEFMAMRDRLMNLENALTKVVNHLETQEKFPRSALSKPTPMHDKDEKRADEVRPTAQPIFPVSKPMTPEQPKDATQSASVMMLPRWERLKLMQIHKNLEHPSNERLATALRNSGQRPEMVQIESRQVSAADDTVPASESESQDFQLLCVEETDALCTDAD</sequence>
<dbReference type="EMBL" id="CAMXCT030001321">
    <property type="protein sequence ID" value="CAL4776287.1"/>
    <property type="molecule type" value="Genomic_DNA"/>
</dbReference>
<evidence type="ECO:0000313" key="7">
    <source>
        <dbReference type="Proteomes" id="UP001152797"/>
    </source>
</evidence>
<feature type="compositionally biased region" description="Basic and acidic residues" evidence="2">
    <location>
        <begin position="623"/>
        <end position="635"/>
    </location>
</feature>
<dbReference type="AlphaFoldDB" id="A0A9P1CCG0"/>
<dbReference type="Gene3D" id="4.10.60.10">
    <property type="entry name" value="Zinc finger, CCHC-type"/>
    <property type="match status" value="1"/>
</dbReference>
<feature type="region of interest" description="Disordered" evidence="2">
    <location>
        <begin position="611"/>
        <end position="635"/>
    </location>
</feature>
<protein>
    <submittedName>
        <fullName evidence="6">CCHC-type domain-containing protein</fullName>
    </submittedName>
</protein>
<evidence type="ECO:0000313" key="5">
    <source>
        <dbReference type="EMBL" id="CAL1142350.1"/>
    </source>
</evidence>
<evidence type="ECO:0000256" key="1">
    <source>
        <dbReference type="PROSITE-ProRule" id="PRU00047"/>
    </source>
</evidence>
<dbReference type="Pfam" id="PF00098">
    <property type="entry name" value="zf-CCHC"/>
    <property type="match status" value="1"/>
</dbReference>
<evidence type="ECO:0000313" key="4">
    <source>
        <dbReference type="EMBL" id="CAI3988975.1"/>
    </source>
</evidence>
<dbReference type="InterPro" id="IPR036875">
    <property type="entry name" value="Znf_CCHC_sf"/>
</dbReference>
<dbReference type="PROSITE" id="PS50158">
    <property type="entry name" value="ZF_CCHC"/>
    <property type="match status" value="1"/>
</dbReference>
<feature type="domain" description="CCHC-type" evidence="3">
    <location>
        <begin position="338"/>
        <end position="352"/>
    </location>
</feature>
<gene>
    <name evidence="4" type="ORF">C1SCF055_LOCUS16083</name>
</gene>
<comment type="caution">
    <text evidence="4">The sequence shown here is derived from an EMBL/GenBank/DDBJ whole genome shotgun (WGS) entry which is preliminary data.</text>
</comment>
<dbReference type="SMART" id="SM00343">
    <property type="entry name" value="ZnF_C2HC"/>
    <property type="match status" value="1"/>
</dbReference>
<dbReference type="EMBL" id="CAMXCT020001321">
    <property type="protein sequence ID" value="CAL1142350.1"/>
    <property type="molecule type" value="Genomic_DNA"/>
</dbReference>
<evidence type="ECO:0000259" key="3">
    <source>
        <dbReference type="PROSITE" id="PS50158"/>
    </source>
</evidence>
<dbReference type="OrthoDB" id="1099063at2759"/>
<dbReference type="GO" id="GO:0003676">
    <property type="term" value="F:nucleic acid binding"/>
    <property type="evidence" value="ECO:0007669"/>
    <property type="project" value="InterPro"/>
</dbReference>
<feature type="non-terminal residue" evidence="4">
    <location>
        <position position="743"/>
    </location>
</feature>
<feature type="region of interest" description="Disordered" evidence="2">
    <location>
        <begin position="291"/>
        <end position="313"/>
    </location>
</feature>
<dbReference type="GO" id="GO:0008270">
    <property type="term" value="F:zinc ion binding"/>
    <property type="evidence" value="ECO:0007669"/>
    <property type="project" value="UniProtKB-KW"/>
</dbReference>
<organism evidence="4">
    <name type="scientific">Cladocopium goreaui</name>
    <dbReference type="NCBI Taxonomy" id="2562237"/>
    <lineage>
        <taxon>Eukaryota</taxon>
        <taxon>Sar</taxon>
        <taxon>Alveolata</taxon>
        <taxon>Dinophyceae</taxon>
        <taxon>Suessiales</taxon>
        <taxon>Symbiodiniaceae</taxon>
        <taxon>Cladocopium</taxon>
    </lineage>
</organism>
<dbReference type="SUPFAM" id="SSF57756">
    <property type="entry name" value="Retrovirus zinc finger-like domains"/>
    <property type="match status" value="1"/>
</dbReference>
<reference evidence="5" key="2">
    <citation type="submission" date="2024-04" db="EMBL/GenBank/DDBJ databases">
        <authorList>
            <person name="Chen Y."/>
            <person name="Shah S."/>
            <person name="Dougan E. K."/>
            <person name="Thang M."/>
            <person name="Chan C."/>
        </authorList>
    </citation>
    <scope>NUCLEOTIDE SEQUENCE [LARGE SCALE GENOMIC DNA]</scope>
</reference>
<name>A0A9P1CCG0_9DINO</name>
<dbReference type="InterPro" id="IPR001878">
    <property type="entry name" value="Znf_CCHC"/>
</dbReference>